<dbReference type="KEGG" id="slk:SLUN_01575"/>
<evidence type="ECO:0000256" key="1">
    <source>
        <dbReference type="SAM" id="MobiDB-lite"/>
    </source>
</evidence>
<sequence length="98" mass="10141">MTFMSVSVPKNDSHTSGSASWCSSPLTGRGVGRASLRNVTSMSAPASWSGHLRMTESATSPAVRSRGTMSARRTALSPETLPPGTATQSSVPSDSLMV</sequence>
<evidence type="ECO:0000313" key="3">
    <source>
        <dbReference type="Proteomes" id="UP000244201"/>
    </source>
</evidence>
<accession>A0A2R4SWA7</accession>
<dbReference type="Proteomes" id="UP000244201">
    <property type="component" value="Chromosome"/>
</dbReference>
<proteinExistence type="predicted"/>
<protein>
    <submittedName>
        <fullName evidence="2">Uncharacterized protein</fullName>
    </submittedName>
</protein>
<feature type="region of interest" description="Disordered" evidence="1">
    <location>
        <begin position="1"/>
        <end position="98"/>
    </location>
</feature>
<dbReference type="RefSeq" id="WP_108146828.1">
    <property type="nucleotide sequence ID" value="NZ_CP026304.1"/>
</dbReference>
<gene>
    <name evidence="2" type="ORF">SLUN_01575</name>
</gene>
<feature type="compositionally biased region" description="Polar residues" evidence="1">
    <location>
        <begin position="85"/>
        <end position="98"/>
    </location>
</feature>
<dbReference type="EMBL" id="CP026304">
    <property type="protein sequence ID" value="AVZ71134.1"/>
    <property type="molecule type" value="Genomic_DNA"/>
</dbReference>
<feature type="compositionally biased region" description="Polar residues" evidence="1">
    <location>
        <begin position="1"/>
        <end position="26"/>
    </location>
</feature>
<evidence type="ECO:0000313" key="2">
    <source>
        <dbReference type="EMBL" id="AVZ71134.1"/>
    </source>
</evidence>
<reference evidence="2 3" key="1">
    <citation type="submission" date="2018-01" db="EMBL/GenBank/DDBJ databases">
        <title>Complete genome sequence of Streptomyces lunaelactis MM109T, a Ferroverdin A producer isolated from cave moonmilk deposits.</title>
        <authorList>
            <person name="Naome A."/>
            <person name="Martinet L."/>
            <person name="Maciejewska M."/>
            <person name="Anderssen S."/>
            <person name="Adam D."/>
            <person name="Tenconi E."/>
            <person name="Deflandre B."/>
            <person name="Arguelles-Arias A."/>
            <person name="Calusinska M."/>
            <person name="Copieters W."/>
            <person name="Karim L."/>
            <person name="Hanikenne M."/>
            <person name="Baurain D."/>
            <person name="van Wezel G."/>
            <person name="Smargiasso N."/>
            <person name="de Pauw E."/>
            <person name="Delfosse P."/>
            <person name="Rigali S."/>
        </authorList>
    </citation>
    <scope>NUCLEOTIDE SEQUENCE [LARGE SCALE GENOMIC DNA]</scope>
    <source>
        <strain evidence="2 3">MM109</strain>
    </source>
</reference>
<organism evidence="2 3">
    <name type="scientific">Streptomyces lunaelactis</name>
    <dbReference type="NCBI Taxonomy" id="1535768"/>
    <lineage>
        <taxon>Bacteria</taxon>
        <taxon>Bacillati</taxon>
        <taxon>Actinomycetota</taxon>
        <taxon>Actinomycetes</taxon>
        <taxon>Kitasatosporales</taxon>
        <taxon>Streptomycetaceae</taxon>
        <taxon>Streptomyces</taxon>
    </lineage>
</organism>
<feature type="compositionally biased region" description="Polar residues" evidence="1">
    <location>
        <begin position="37"/>
        <end position="46"/>
    </location>
</feature>
<dbReference type="GeneID" id="55653973"/>
<name>A0A2R4SWA7_9ACTN</name>
<dbReference type="AlphaFoldDB" id="A0A2R4SWA7"/>
<keyword evidence="3" id="KW-1185">Reference proteome</keyword>